<feature type="compositionally biased region" description="Basic and acidic residues" evidence="1">
    <location>
        <begin position="234"/>
        <end position="249"/>
    </location>
</feature>
<organism evidence="3 4">
    <name type="scientific">Paeniglutamicibacter sulfureus</name>
    <dbReference type="NCBI Taxonomy" id="43666"/>
    <lineage>
        <taxon>Bacteria</taxon>
        <taxon>Bacillati</taxon>
        <taxon>Actinomycetota</taxon>
        <taxon>Actinomycetes</taxon>
        <taxon>Micrococcales</taxon>
        <taxon>Micrococcaceae</taxon>
        <taxon>Paeniglutamicibacter</taxon>
    </lineage>
</organism>
<comment type="caution">
    <text evidence="3">The sequence shown here is derived from an EMBL/GenBank/DDBJ whole genome shotgun (WGS) entry which is preliminary data.</text>
</comment>
<dbReference type="Proteomes" id="UP001183817">
    <property type="component" value="Unassembled WGS sequence"/>
</dbReference>
<feature type="transmembrane region" description="Helical" evidence="2">
    <location>
        <begin position="13"/>
        <end position="33"/>
    </location>
</feature>
<dbReference type="EMBL" id="JAVDYI010000001">
    <property type="protein sequence ID" value="MDR7356376.1"/>
    <property type="molecule type" value="Genomic_DNA"/>
</dbReference>
<evidence type="ECO:0000256" key="2">
    <source>
        <dbReference type="SAM" id="Phobius"/>
    </source>
</evidence>
<protein>
    <submittedName>
        <fullName evidence="3">Uncharacterized protein</fullName>
    </submittedName>
</protein>
<keyword evidence="4" id="KW-1185">Reference proteome</keyword>
<reference evidence="3 4" key="1">
    <citation type="submission" date="2023-07" db="EMBL/GenBank/DDBJ databases">
        <title>Sequencing the genomes of 1000 actinobacteria strains.</title>
        <authorList>
            <person name="Klenk H.-P."/>
        </authorList>
    </citation>
    <scope>NUCLEOTIDE SEQUENCE [LARGE SCALE GENOMIC DNA]</scope>
    <source>
        <strain evidence="3 4">DSM 20167</strain>
    </source>
</reference>
<feature type="region of interest" description="Disordered" evidence="1">
    <location>
        <begin position="234"/>
        <end position="267"/>
    </location>
</feature>
<evidence type="ECO:0000313" key="4">
    <source>
        <dbReference type="Proteomes" id="UP001183817"/>
    </source>
</evidence>
<sequence length="267" mass="30347">MTLVVGPPSITDWISAAATVLTLGVAVWALFYARGQVSESKKARRQLDDIERKKSEPAVVAYMEPAASPFIQEIVIKNFGPTPAYDVKFVSDPAIQRTGDVNREEVDDVDIPAVIPFLAPGQEWRTIWDVSHERSKNKILADRHEVEVTFKGLEDVELRSRAILDWAPLKTKRFMDTLGVHDLAKAVKDMSTLQKKWSETPRGLQVWVRSGDEKDAKRRDAALRFRAINETQREELKRSFEDTSTRDSQEEPPPLELDSDQPSQEHR</sequence>
<dbReference type="RefSeq" id="WP_310287115.1">
    <property type="nucleotide sequence ID" value="NZ_BAAAWO010000001.1"/>
</dbReference>
<keyword evidence="2" id="KW-1133">Transmembrane helix</keyword>
<accession>A0ABU2BDD9</accession>
<gene>
    <name evidence="3" type="ORF">J2S64_000067</name>
</gene>
<proteinExistence type="predicted"/>
<name>A0ABU2BDD9_9MICC</name>
<keyword evidence="2" id="KW-0812">Transmembrane</keyword>
<evidence type="ECO:0000313" key="3">
    <source>
        <dbReference type="EMBL" id="MDR7356376.1"/>
    </source>
</evidence>
<evidence type="ECO:0000256" key="1">
    <source>
        <dbReference type="SAM" id="MobiDB-lite"/>
    </source>
</evidence>
<keyword evidence="2" id="KW-0472">Membrane</keyword>